<evidence type="ECO:0000256" key="6">
    <source>
        <dbReference type="ARBA" id="ARBA00022842"/>
    </source>
</evidence>
<organism evidence="9 10">
    <name type="scientific">Paracoccus suum</name>
    <dbReference type="NCBI Taxonomy" id="2259340"/>
    <lineage>
        <taxon>Bacteria</taxon>
        <taxon>Pseudomonadati</taxon>
        <taxon>Pseudomonadota</taxon>
        <taxon>Alphaproteobacteria</taxon>
        <taxon>Rhodobacterales</taxon>
        <taxon>Paracoccaceae</taxon>
        <taxon>Paracoccus</taxon>
    </lineage>
</organism>
<protein>
    <submittedName>
        <fullName evidence="9">Ribonuclease G</fullName>
    </submittedName>
</protein>
<dbReference type="Pfam" id="PF10150">
    <property type="entry name" value="RNase_E_G"/>
    <property type="match status" value="2"/>
</dbReference>
<keyword evidence="7" id="KW-0694">RNA-binding</keyword>
<dbReference type="GO" id="GO:0004540">
    <property type="term" value="F:RNA nuclease activity"/>
    <property type="evidence" value="ECO:0007669"/>
    <property type="project" value="InterPro"/>
</dbReference>
<dbReference type="PANTHER" id="PTHR30001">
    <property type="entry name" value="RIBONUCLEASE"/>
    <property type="match status" value="1"/>
</dbReference>
<keyword evidence="5" id="KW-0378">Hydrolase</keyword>
<keyword evidence="4" id="KW-0255">Endonuclease</keyword>
<evidence type="ECO:0000256" key="7">
    <source>
        <dbReference type="ARBA" id="ARBA00022884"/>
    </source>
</evidence>
<keyword evidence="3" id="KW-0479">Metal-binding</keyword>
<dbReference type="EMBL" id="CP030918">
    <property type="protein sequence ID" value="AXC49449.1"/>
    <property type="molecule type" value="Genomic_DNA"/>
</dbReference>
<proteinExistence type="predicted"/>
<dbReference type="GO" id="GO:0003723">
    <property type="term" value="F:RNA binding"/>
    <property type="evidence" value="ECO:0007669"/>
    <property type="project" value="UniProtKB-KW"/>
</dbReference>
<evidence type="ECO:0000256" key="3">
    <source>
        <dbReference type="ARBA" id="ARBA00022723"/>
    </source>
</evidence>
<feature type="domain" description="RNA-binding protein AU-1/Ribonuclease E/G" evidence="8">
    <location>
        <begin position="105"/>
        <end position="205"/>
    </location>
</feature>
<gene>
    <name evidence="9" type="ORF">DRW48_06895</name>
</gene>
<dbReference type="GO" id="GO:0006364">
    <property type="term" value="P:rRNA processing"/>
    <property type="evidence" value="ECO:0007669"/>
    <property type="project" value="TreeGrafter"/>
</dbReference>
<dbReference type="PANTHER" id="PTHR30001:SF1">
    <property type="entry name" value="RIBONUCLEASE E_G-LIKE PROTEIN, CHLOROPLASTIC"/>
    <property type="match status" value="1"/>
</dbReference>
<keyword evidence="6" id="KW-0460">Magnesium</keyword>
<keyword evidence="10" id="KW-1185">Reference proteome</keyword>
<sequence length="353" mass="36735">MKGRQVVLGQLFGAEAAALMVDGQLEDLLVDSSALVPLAPGAICRGIADRPMKGQGGLFLRLPGGASGFLRDRSGIAPGQPVLVQIAGIPESGKAIPVTARLLFRGRAGIVTPDAPGVNVSRRIRDEEARVALTAMGEAALSGCDPRTGMVIRSAAEVADPAEVSDELTQLAQLAAAIADDVDGKEELLLDAPTPWEAAWRDWSEPEDSVLQGETALADSGAEAAIAALLSPEVSLPGGGSAVIEQNRALVAIDVNTGRDSSPAAGLKANIALARDLPRQLRLRGFGGQVVVDFAPIPKRDRGTLEQVLRAAFKGEAAETVLAGWTAMGLFEMSRKRDRVPLARLAAAAGWQL</sequence>
<accession>A0A344PJ94</accession>
<dbReference type="KEGG" id="pars:DRW48_06895"/>
<dbReference type="OrthoDB" id="9804278at2"/>
<name>A0A344PJ94_9RHOB</name>
<dbReference type="Proteomes" id="UP000252023">
    <property type="component" value="Chromosome"/>
</dbReference>
<dbReference type="AlphaFoldDB" id="A0A344PJ94"/>
<evidence type="ECO:0000313" key="10">
    <source>
        <dbReference type="Proteomes" id="UP000252023"/>
    </source>
</evidence>
<dbReference type="GO" id="GO:0005737">
    <property type="term" value="C:cytoplasm"/>
    <property type="evidence" value="ECO:0007669"/>
    <property type="project" value="TreeGrafter"/>
</dbReference>
<dbReference type="GO" id="GO:0016787">
    <property type="term" value="F:hydrolase activity"/>
    <property type="evidence" value="ECO:0007669"/>
    <property type="project" value="UniProtKB-KW"/>
</dbReference>
<evidence type="ECO:0000259" key="8">
    <source>
        <dbReference type="Pfam" id="PF10150"/>
    </source>
</evidence>
<evidence type="ECO:0000256" key="2">
    <source>
        <dbReference type="ARBA" id="ARBA00022722"/>
    </source>
</evidence>
<dbReference type="GO" id="GO:0004519">
    <property type="term" value="F:endonuclease activity"/>
    <property type="evidence" value="ECO:0007669"/>
    <property type="project" value="UniProtKB-KW"/>
</dbReference>
<evidence type="ECO:0000256" key="4">
    <source>
        <dbReference type="ARBA" id="ARBA00022759"/>
    </source>
</evidence>
<keyword evidence="2" id="KW-0540">Nuclease</keyword>
<feature type="domain" description="RNA-binding protein AU-1/Ribonuclease E/G" evidence="8">
    <location>
        <begin position="218"/>
        <end position="337"/>
    </location>
</feature>
<dbReference type="InterPro" id="IPR004659">
    <property type="entry name" value="RNase_E/G"/>
</dbReference>
<dbReference type="RefSeq" id="WP_114075764.1">
    <property type="nucleotide sequence ID" value="NZ_CP030918.1"/>
</dbReference>
<comment type="cofactor">
    <cofactor evidence="1">
        <name>Mg(2+)</name>
        <dbReference type="ChEBI" id="CHEBI:18420"/>
    </cofactor>
</comment>
<evidence type="ECO:0000256" key="1">
    <source>
        <dbReference type="ARBA" id="ARBA00001946"/>
    </source>
</evidence>
<evidence type="ECO:0000256" key="5">
    <source>
        <dbReference type="ARBA" id="ARBA00022801"/>
    </source>
</evidence>
<dbReference type="InterPro" id="IPR019307">
    <property type="entry name" value="RNA-bd_AU-1/RNase_E/G"/>
</dbReference>
<reference evidence="10" key="1">
    <citation type="submission" date="2018-07" db="EMBL/GenBank/DDBJ databases">
        <title>Genome sequencing of Paracoccus sp. SC2-6.</title>
        <authorList>
            <person name="Heo J."/>
            <person name="Kim S.-J."/>
            <person name="Kwon S.-W."/>
        </authorList>
    </citation>
    <scope>NUCLEOTIDE SEQUENCE [LARGE SCALE GENOMIC DNA]</scope>
    <source>
        <strain evidence="10">SC2-6</strain>
    </source>
</reference>
<evidence type="ECO:0000313" key="9">
    <source>
        <dbReference type="EMBL" id="AXC49449.1"/>
    </source>
</evidence>
<dbReference type="GO" id="GO:0046872">
    <property type="term" value="F:metal ion binding"/>
    <property type="evidence" value="ECO:0007669"/>
    <property type="project" value="UniProtKB-KW"/>
</dbReference>